<feature type="chain" id="PRO_5039012046" evidence="5">
    <location>
        <begin position="24"/>
        <end position="678"/>
    </location>
</feature>
<sequence>MTHSITRRQFLKASGLAAVGTCAAGLLSSCGGSSSAGSSAASGTASAGGSSYTILYDSQPATLNYLTTASDLEMQVGANCVDTLVEYDNKGVMKEGLATSWDWDVDTLTWTFHLRDENWVDCNGEVVAPVTAQDFVDALKYVLTPDYASSSVDLVTSYIAGADDYYNYYVYLANANGGIVDDDGTTYTVDASGVVTVAGPDGTTTYAPVDFEDVGVHAVDEHTLTYTLTYDFPGFLSLLCFLPYEPAYGPLLEEVGDQFATSAETTYSCGAYYLAEYESLETWIMKKNPENYDADNVFIETVSRIYNAEANVNGPEMIKRGEIDEATIGSDILDSWLADDTTKDMVSMDRPNTNYTYFYMFNFCPLPHNFSNATVDGLDAEYEPENWAKAINSTNFRKAFLYGINNAVTLAVQAPEGYENYKLNTVTPPSFCANSEGVDYLQCGDLANITEFFDEAKAKEYRDAAVEELTAAGATFPIKVQLPYNPSSVDWDKQCQVLKQQLESVLNDGFNFIDIIITAGPSDGFLSTVRRNGKFCFLLCNWGADYSDPQTESDPFYQAKGDRGSRYAFLRTGVEDGYITGETADAVLNYMNAIEEATAITEDIDARYDAFANAEASLINNALVVPMGMSVPKYLATRLNYWEGQYASTGFSNKRLKGIHVLDHYVSMAEYEANRDAR</sequence>
<evidence type="ECO:0000313" key="7">
    <source>
        <dbReference type="EMBL" id="RAW48600.1"/>
    </source>
</evidence>
<evidence type="ECO:0000256" key="5">
    <source>
        <dbReference type="SAM" id="SignalP"/>
    </source>
</evidence>
<dbReference type="PANTHER" id="PTHR30290">
    <property type="entry name" value="PERIPLASMIC BINDING COMPONENT OF ABC TRANSPORTER"/>
    <property type="match status" value="1"/>
</dbReference>
<dbReference type="PROSITE" id="PS51257">
    <property type="entry name" value="PROKAR_LIPOPROTEIN"/>
    <property type="match status" value="1"/>
</dbReference>
<dbReference type="GO" id="GO:0015833">
    <property type="term" value="P:peptide transport"/>
    <property type="evidence" value="ECO:0007669"/>
    <property type="project" value="TreeGrafter"/>
</dbReference>
<dbReference type="GO" id="GO:0042597">
    <property type="term" value="C:periplasmic space"/>
    <property type="evidence" value="ECO:0007669"/>
    <property type="project" value="UniProtKB-ARBA"/>
</dbReference>
<dbReference type="GO" id="GO:0043190">
    <property type="term" value="C:ATP-binding cassette (ABC) transporter complex"/>
    <property type="evidence" value="ECO:0007669"/>
    <property type="project" value="InterPro"/>
</dbReference>
<comment type="caution">
    <text evidence="7">The sequence shown here is derived from an EMBL/GenBank/DDBJ whole genome shotgun (WGS) entry which is preliminary data.</text>
</comment>
<dbReference type="AlphaFoldDB" id="A0A329TIP3"/>
<dbReference type="RefSeq" id="WP_112116059.1">
    <property type="nucleotide sequence ID" value="NZ_PRKZ01000008.1"/>
</dbReference>
<dbReference type="Proteomes" id="UP000251634">
    <property type="component" value="Unassembled WGS sequence"/>
</dbReference>
<dbReference type="EMBL" id="PRKZ01000008">
    <property type="protein sequence ID" value="RAW48600.1"/>
    <property type="molecule type" value="Genomic_DNA"/>
</dbReference>
<dbReference type="PROSITE" id="PS51318">
    <property type="entry name" value="TAT"/>
    <property type="match status" value="1"/>
</dbReference>
<evidence type="ECO:0000256" key="1">
    <source>
        <dbReference type="ARBA" id="ARBA00004196"/>
    </source>
</evidence>
<accession>A0A329TIP3</accession>
<keyword evidence="4 5" id="KW-0732">Signal</keyword>
<dbReference type="PIRSF" id="PIRSF002741">
    <property type="entry name" value="MppA"/>
    <property type="match status" value="1"/>
</dbReference>
<dbReference type="Gene3D" id="3.10.105.10">
    <property type="entry name" value="Dipeptide-binding Protein, Domain 3"/>
    <property type="match status" value="1"/>
</dbReference>
<evidence type="ECO:0000259" key="6">
    <source>
        <dbReference type="Pfam" id="PF00496"/>
    </source>
</evidence>
<name>A0A329TIP3_9FIRM</name>
<evidence type="ECO:0000256" key="4">
    <source>
        <dbReference type="ARBA" id="ARBA00022729"/>
    </source>
</evidence>
<dbReference type="SUPFAM" id="SSF53850">
    <property type="entry name" value="Periplasmic binding protein-like II"/>
    <property type="match status" value="1"/>
</dbReference>
<organism evidence="7 8">
    <name type="scientific">Faecalibacterium prausnitzii</name>
    <dbReference type="NCBI Taxonomy" id="853"/>
    <lineage>
        <taxon>Bacteria</taxon>
        <taxon>Bacillati</taxon>
        <taxon>Bacillota</taxon>
        <taxon>Clostridia</taxon>
        <taxon>Eubacteriales</taxon>
        <taxon>Oscillospiraceae</taxon>
        <taxon>Faecalibacterium</taxon>
    </lineage>
</organism>
<dbReference type="InterPro" id="IPR039424">
    <property type="entry name" value="SBP_5"/>
</dbReference>
<evidence type="ECO:0000256" key="2">
    <source>
        <dbReference type="ARBA" id="ARBA00005695"/>
    </source>
</evidence>
<dbReference type="InterPro" id="IPR006311">
    <property type="entry name" value="TAT_signal"/>
</dbReference>
<evidence type="ECO:0000256" key="3">
    <source>
        <dbReference type="ARBA" id="ARBA00022448"/>
    </source>
</evidence>
<proteinExistence type="inferred from homology"/>
<dbReference type="InterPro" id="IPR030678">
    <property type="entry name" value="Peptide/Ni-bd"/>
</dbReference>
<dbReference type="Pfam" id="PF00496">
    <property type="entry name" value="SBP_bac_5"/>
    <property type="match status" value="1"/>
</dbReference>
<comment type="subcellular location">
    <subcellularLocation>
        <location evidence="1">Cell envelope</location>
    </subcellularLocation>
</comment>
<feature type="signal peptide" evidence="5">
    <location>
        <begin position="1"/>
        <end position="23"/>
    </location>
</feature>
<reference evidence="7 8" key="1">
    <citation type="submission" date="2018-02" db="EMBL/GenBank/DDBJ databases">
        <title>Complete genome sequencing of Faecalibacterium prausnitzii strains isolated from the human gut.</title>
        <authorList>
            <person name="Fitzgerald B.C."/>
            <person name="Shkoporov A.N."/>
            <person name="Ross P.R."/>
            <person name="Hill C."/>
        </authorList>
    </citation>
    <scope>NUCLEOTIDE SEQUENCE [LARGE SCALE GENOMIC DNA]</scope>
    <source>
        <strain evidence="7 8">APC942/8-14-2</strain>
    </source>
</reference>
<dbReference type="Gene3D" id="3.40.190.10">
    <property type="entry name" value="Periplasmic binding protein-like II"/>
    <property type="match status" value="1"/>
</dbReference>
<evidence type="ECO:0000313" key="8">
    <source>
        <dbReference type="Proteomes" id="UP000251634"/>
    </source>
</evidence>
<dbReference type="PANTHER" id="PTHR30290:SF10">
    <property type="entry name" value="PERIPLASMIC OLIGOPEPTIDE-BINDING PROTEIN-RELATED"/>
    <property type="match status" value="1"/>
</dbReference>
<dbReference type="InterPro" id="IPR000914">
    <property type="entry name" value="SBP_5_dom"/>
</dbReference>
<dbReference type="Gene3D" id="3.90.76.10">
    <property type="entry name" value="Dipeptide-binding Protein, Domain 1"/>
    <property type="match status" value="1"/>
</dbReference>
<dbReference type="GO" id="GO:1904680">
    <property type="term" value="F:peptide transmembrane transporter activity"/>
    <property type="evidence" value="ECO:0007669"/>
    <property type="project" value="TreeGrafter"/>
</dbReference>
<dbReference type="GO" id="GO:0030313">
    <property type="term" value="C:cell envelope"/>
    <property type="evidence" value="ECO:0007669"/>
    <property type="project" value="UniProtKB-SubCell"/>
</dbReference>
<feature type="domain" description="Solute-binding protein family 5" evidence="6">
    <location>
        <begin position="94"/>
        <end position="561"/>
    </location>
</feature>
<keyword evidence="3" id="KW-0813">Transport</keyword>
<comment type="similarity">
    <text evidence="2">Belongs to the bacterial solute-binding protein 5 family.</text>
</comment>
<gene>
    <name evidence="7" type="ORF">C4N25_10800</name>
</gene>
<protein>
    <submittedName>
        <fullName evidence="7">ABC transporter substrate-binding protein</fullName>
    </submittedName>
</protein>